<dbReference type="AlphaFoldDB" id="A0A165CNA5"/>
<organism evidence="2 3">
    <name type="scientific">Exidia glandulosa HHB12029</name>
    <dbReference type="NCBI Taxonomy" id="1314781"/>
    <lineage>
        <taxon>Eukaryota</taxon>
        <taxon>Fungi</taxon>
        <taxon>Dikarya</taxon>
        <taxon>Basidiomycota</taxon>
        <taxon>Agaricomycotina</taxon>
        <taxon>Agaricomycetes</taxon>
        <taxon>Auriculariales</taxon>
        <taxon>Exidiaceae</taxon>
        <taxon>Exidia</taxon>
    </lineage>
</organism>
<feature type="region of interest" description="Disordered" evidence="1">
    <location>
        <begin position="99"/>
        <end position="119"/>
    </location>
</feature>
<sequence length="136" mass="14769">MFWNRKKSQYSAALELSESTPSPSPSSPLAASKPRTRTRDRSQSAPPRPSQSHGMSLHQALRVSTDIAPSPVPTPQSSPLSPKRAIFSSESIVPIYLSTPSPAQEKPYPTRDWDGSGDFPDTHGLVAELNFDVLNA</sequence>
<feature type="region of interest" description="Disordered" evidence="1">
    <location>
        <begin position="1"/>
        <end position="84"/>
    </location>
</feature>
<accession>A0A165CNA5</accession>
<dbReference type="Proteomes" id="UP000077266">
    <property type="component" value="Unassembled WGS sequence"/>
</dbReference>
<gene>
    <name evidence="2" type="ORF">EXIGLDRAFT_729295</name>
</gene>
<evidence type="ECO:0000313" key="2">
    <source>
        <dbReference type="EMBL" id="KZV82785.1"/>
    </source>
</evidence>
<feature type="compositionally biased region" description="Low complexity" evidence="1">
    <location>
        <begin position="13"/>
        <end position="32"/>
    </location>
</feature>
<dbReference type="OrthoDB" id="10641904at2759"/>
<dbReference type="EMBL" id="KV426304">
    <property type="protein sequence ID" value="KZV82785.1"/>
    <property type="molecule type" value="Genomic_DNA"/>
</dbReference>
<keyword evidence="3" id="KW-1185">Reference proteome</keyword>
<evidence type="ECO:0000313" key="3">
    <source>
        <dbReference type="Proteomes" id="UP000077266"/>
    </source>
</evidence>
<dbReference type="InParanoid" id="A0A165CNA5"/>
<reference evidence="2 3" key="1">
    <citation type="journal article" date="2016" name="Mol. Biol. Evol.">
        <title>Comparative Genomics of Early-Diverging Mushroom-Forming Fungi Provides Insights into the Origins of Lignocellulose Decay Capabilities.</title>
        <authorList>
            <person name="Nagy L.G."/>
            <person name="Riley R."/>
            <person name="Tritt A."/>
            <person name="Adam C."/>
            <person name="Daum C."/>
            <person name="Floudas D."/>
            <person name="Sun H."/>
            <person name="Yadav J.S."/>
            <person name="Pangilinan J."/>
            <person name="Larsson K.H."/>
            <person name="Matsuura K."/>
            <person name="Barry K."/>
            <person name="Labutti K."/>
            <person name="Kuo R."/>
            <person name="Ohm R.A."/>
            <person name="Bhattacharya S.S."/>
            <person name="Shirouzu T."/>
            <person name="Yoshinaga Y."/>
            <person name="Martin F.M."/>
            <person name="Grigoriev I.V."/>
            <person name="Hibbett D.S."/>
        </authorList>
    </citation>
    <scope>NUCLEOTIDE SEQUENCE [LARGE SCALE GENOMIC DNA]</scope>
    <source>
        <strain evidence="2 3">HHB12029</strain>
    </source>
</reference>
<name>A0A165CNA5_EXIGL</name>
<proteinExistence type="predicted"/>
<evidence type="ECO:0000256" key="1">
    <source>
        <dbReference type="SAM" id="MobiDB-lite"/>
    </source>
</evidence>
<protein>
    <submittedName>
        <fullName evidence="2">Uncharacterized protein</fullName>
    </submittedName>
</protein>